<dbReference type="RefSeq" id="WP_312744999.1">
    <property type="nucleotide sequence ID" value="NZ_CP116968.1"/>
</dbReference>
<dbReference type="EMBL" id="CP116968">
    <property type="protein sequence ID" value="WNM62061.1"/>
    <property type="molecule type" value="Genomic_DNA"/>
</dbReference>
<reference evidence="3 4" key="1">
    <citation type="submission" date="2023-01" db="EMBL/GenBank/DDBJ databases">
        <title>Cultivation and genomic characterization of new, ubiquitous marine nitrite-oxidizing bacteria from the Nitrospirales.</title>
        <authorList>
            <person name="Mueller A.J."/>
            <person name="Daebeler A."/>
            <person name="Herbold C.W."/>
            <person name="Kirkegaard R.H."/>
            <person name="Daims H."/>
        </authorList>
    </citation>
    <scope>NUCLEOTIDE SEQUENCE [LARGE SCALE GENOMIC DNA]</scope>
    <source>
        <strain evidence="3 4">DK</strain>
    </source>
</reference>
<evidence type="ECO:0000259" key="1">
    <source>
        <dbReference type="Pfam" id="PF00534"/>
    </source>
</evidence>
<gene>
    <name evidence="3" type="ORF">PQG83_20330</name>
</gene>
<name>A0AA96GHM7_9BACT</name>
<dbReference type="SUPFAM" id="SSF53756">
    <property type="entry name" value="UDP-Glycosyltransferase/glycogen phosphorylase"/>
    <property type="match status" value="1"/>
</dbReference>
<organism evidence="3 4">
    <name type="scientific">Candidatus Nitrospira neomarina</name>
    <dbReference type="NCBI Taxonomy" id="3020899"/>
    <lineage>
        <taxon>Bacteria</taxon>
        <taxon>Pseudomonadati</taxon>
        <taxon>Nitrospirota</taxon>
        <taxon>Nitrospiria</taxon>
        <taxon>Nitrospirales</taxon>
        <taxon>Nitrospiraceae</taxon>
        <taxon>Nitrospira</taxon>
    </lineage>
</organism>
<dbReference type="AlphaFoldDB" id="A0AA96GHM7"/>
<dbReference type="KEGG" id="nneo:PQG83_20330"/>
<sequence length="360" mass="40093">MRVLQIVADGKPGGGTTHVLQILKGLRHAVSFYLITEEQSYLMKEAGALGIPCQGLRFFISRLNPAIPFQLRALVMAFQPDLVHVHGGRAGFFFTVSLLKIPMVYTIHGFHFMGKSAGIRWLALMAERWNLRRARHSIFVSKYDVVLAEKFQLLSGRDKRSVIYPGLSLNNLPRPLPQGLLHIGFIGRLEHQKDPLLFLEMMKFLPGYSATIVGDGTLAPMIKQEIARRGLGGRVHMVGELSHGKALDILATFSVVVLTSRWEGLPVLILESMGMGVPVVSMNVSGLEEIIHDEINGMLVEKRSGEDLAEKVKKITNNEDLRISLIKKAQETIQEKFSSETMMDSTLEIYQEMSASHAGH</sequence>
<keyword evidence="4" id="KW-1185">Reference proteome</keyword>
<dbReference type="Gene3D" id="3.40.50.2000">
    <property type="entry name" value="Glycogen Phosphorylase B"/>
    <property type="match status" value="2"/>
</dbReference>
<dbReference type="GO" id="GO:0016757">
    <property type="term" value="F:glycosyltransferase activity"/>
    <property type="evidence" value="ECO:0007669"/>
    <property type="project" value="UniProtKB-KW"/>
</dbReference>
<dbReference type="PANTHER" id="PTHR12526">
    <property type="entry name" value="GLYCOSYLTRANSFERASE"/>
    <property type="match status" value="1"/>
</dbReference>
<feature type="domain" description="Glycosyl transferase family 1" evidence="1">
    <location>
        <begin position="182"/>
        <end position="331"/>
    </location>
</feature>
<keyword evidence="3" id="KW-0328">Glycosyltransferase</keyword>
<dbReference type="Pfam" id="PF00534">
    <property type="entry name" value="Glycos_transf_1"/>
    <property type="match status" value="1"/>
</dbReference>
<evidence type="ECO:0000313" key="3">
    <source>
        <dbReference type="EMBL" id="WNM62061.1"/>
    </source>
</evidence>
<protein>
    <submittedName>
        <fullName evidence="3">Glycosyltransferase</fullName>
        <ecNumber evidence="3">2.4.-.-</ecNumber>
    </submittedName>
</protein>
<evidence type="ECO:0000259" key="2">
    <source>
        <dbReference type="Pfam" id="PF13439"/>
    </source>
</evidence>
<evidence type="ECO:0000313" key="4">
    <source>
        <dbReference type="Proteomes" id="UP001302494"/>
    </source>
</evidence>
<dbReference type="Proteomes" id="UP001302494">
    <property type="component" value="Chromosome"/>
</dbReference>
<dbReference type="InterPro" id="IPR028098">
    <property type="entry name" value="Glyco_trans_4-like_N"/>
</dbReference>
<dbReference type="PANTHER" id="PTHR12526:SF630">
    <property type="entry name" value="GLYCOSYLTRANSFERASE"/>
    <property type="match status" value="1"/>
</dbReference>
<proteinExistence type="predicted"/>
<feature type="domain" description="Glycosyltransferase subfamily 4-like N-terminal" evidence="2">
    <location>
        <begin position="12"/>
        <end position="169"/>
    </location>
</feature>
<dbReference type="Pfam" id="PF13439">
    <property type="entry name" value="Glyco_transf_4"/>
    <property type="match status" value="1"/>
</dbReference>
<dbReference type="EC" id="2.4.-.-" evidence="3"/>
<dbReference type="InterPro" id="IPR001296">
    <property type="entry name" value="Glyco_trans_1"/>
</dbReference>
<accession>A0AA96GHM7</accession>
<keyword evidence="3" id="KW-0808">Transferase</keyword>